<dbReference type="Proteomes" id="UP000197138">
    <property type="component" value="Unassembled WGS sequence"/>
</dbReference>
<evidence type="ECO:0000313" key="2">
    <source>
        <dbReference type="EMBL" id="OWM67791.1"/>
    </source>
</evidence>
<dbReference type="EMBL" id="MTKT01005370">
    <property type="protein sequence ID" value="OWM67791.1"/>
    <property type="molecule type" value="Genomic_DNA"/>
</dbReference>
<evidence type="ECO:0000313" key="3">
    <source>
        <dbReference type="Proteomes" id="UP000197138"/>
    </source>
</evidence>
<proteinExistence type="predicted"/>
<organism evidence="2 3">
    <name type="scientific">Punica granatum</name>
    <name type="common">Pomegranate</name>
    <dbReference type="NCBI Taxonomy" id="22663"/>
    <lineage>
        <taxon>Eukaryota</taxon>
        <taxon>Viridiplantae</taxon>
        <taxon>Streptophyta</taxon>
        <taxon>Embryophyta</taxon>
        <taxon>Tracheophyta</taxon>
        <taxon>Spermatophyta</taxon>
        <taxon>Magnoliopsida</taxon>
        <taxon>eudicotyledons</taxon>
        <taxon>Gunneridae</taxon>
        <taxon>Pentapetalae</taxon>
        <taxon>rosids</taxon>
        <taxon>malvids</taxon>
        <taxon>Myrtales</taxon>
        <taxon>Lythraceae</taxon>
        <taxon>Punica</taxon>
    </lineage>
</organism>
<evidence type="ECO:0000256" key="1">
    <source>
        <dbReference type="SAM" id="MobiDB-lite"/>
    </source>
</evidence>
<dbReference type="AlphaFoldDB" id="A0A218W6C9"/>
<reference evidence="3" key="1">
    <citation type="journal article" date="2017" name="Plant J.">
        <title>The pomegranate (Punica granatum L.) genome and the genomics of punicalagin biosynthesis.</title>
        <authorList>
            <person name="Qin G."/>
            <person name="Xu C."/>
            <person name="Ming R."/>
            <person name="Tang H."/>
            <person name="Guyot R."/>
            <person name="Kramer E.M."/>
            <person name="Hu Y."/>
            <person name="Yi X."/>
            <person name="Qi Y."/>
            <person name="Xu X."/>
            <person name="Gao Z."/>
            <person name="Pan H."/>
            <person name="Jian J."/>
            <person name="Tian Y."/>
            <person name="Yue Z."/>
            <person name="Xu Y."/>
        </authorList>
    </citation>
    <scope>NUCLEOTIDE SEQUENCE [LARGE SCALE GENOMIC DNA]</scope>
    <source>
        <strain evidence="3">cv. Dabenzi</strain>
    </source>
</reference>
<sequence>MTRKKFKKADEGKNQQVGVVGPNGTMEGTGEEAQGPIDESIVTGGAPVVPIGSLCLEVGSEIGPPKNISYLLVMCSYAIAFDEDIKNVTLVEER</sequence>
<feature type="region of interest" description="Disordered" evidence="1">
    <location>
        <begin position="1"/>
        <end position="39"/>
    </location>
</feature>
<name>A0A218W6C9_PUNGR</name>
<protein>
    <submittedName>
        <fullName evidence="2">Uncharacterized protein</fullName>
    </submittedName>
</protein>
<accession>A0A218W6C9</accession>
<comment type="caution">
    <text evidence="2">The sequence shown here is derived from an EMBL/GenBank/DDBJ whole genome shotgun (WGS) entry which is preliminary data.</text>
</comment>
<gene>
    <name evidence="2" type="ORF">CDL15_Pgr010729</name>
</gene>